<dbReference type="InterPro" id="IPR046529">
    <property type="entry name" value="DUF6594"/>
</dbReference>
<feature type="transmembrane region" description="Helical" evidence="1">
    <location>
        <begin position="117"/>
        <end position="136"/>
    </location>
</feature>
<reference evidence="3" key="1">
    <citation type="submission" date="2021-02" db="EMBL/GenBank/DDBJ databases">
        <title>Genome sequence Cadophora malorum strain M34.</title>
        <authorList>
            <person name="Stefanovic E."/>
            <person name="Vu D."/>
            <person name="Scully C."/>
            <person name="Dijksterhuis J."/>
            <person name="Roader J."/>
            <person name="Houbraken J."/>
        </authorList>
    </citation>
    <scope>NUCLEOTIDE SEQUENCE</scope>
    <source>
        <strain evidence="3">M34</strain>
    </source>
</reference>
<dbReference type="Proteomes" id="UP000664132">
    <property type="component" value="Unassembled WGS sequence"/>
</dbReference>
<dbReference type="OrthoDB" id="3533814at2759"/>
<keyword evidence="1" id="KW-0472">Membrane</keyword>
<keyword evidence="1" id="KW-0812">Transmembrane</keyword>
<keyword evidence="4" id="KW-1185">Reference proteome</keyword>
<evidence type="ECO:0000259" key="2">
    <source>
        <dbReference type="Pfam" id="PF20237"/>
    </source>
</evidence>
<dbReference type="EMBL" id="JAFJYH010000033">
    <property type="protein sequence ID" value="KAG4423539.1"/>
    <property type="molecule type" value="Genomic_DNA"/>
</dbReference>
<keyword evidence="1" id="KW-1133">Transmembrane helix</keyword>
<evidence type="ECO:0000256" key="1">
    <source>
        <dbReference type="SAM" id="Phobius"/>
    </source>
</evidence>
<name>A0A8H7WES8_9HELO</name>
<feature type="domain" description="DUF6594" evidence="2">
    <location>
        <begin position="13"/>
        <end position="129"/>
    </location>
</feature>
<gene>
    <name evidence="3" type="ORF">IFR04_003362</name>
</gene>
<dbReference type="PANTHER" id="PTHR34502">
    <property type="entry name" value="DUF6594 DOMAIN-CONTAINING PROTEIN-RELATED"/>
    <property type="match status" value="1"/>
</dbReference>
<protein>
    <recommendedName>
        <fullName evidence="2">DUF6594 domain-containing protein</fullName>
    </recommendedName>
</protein>
<dbReference type="Pfam" id="PF20237">
    <property type="entry name" value="DUF6594"/>
    <property type="match status" value="1"/>
</dbReference>
<feature type="transmembrane region" description="Helical" evidence="1">
    <location>
        <begin position="211"/>
        <end position="231"/>
    </location>
</feature>
<sequence length="247" mass="26130">MIAGKISAHLDPNNEQDLCVLAPNVQKDRLTRLFEGRLSYFFRARTADGLSDFVSHSEVALAVTILSGLMATVFLIGAMVGLYWVESPRTKLGLLSGLTVAFAGTLALFTNARRQDVFAATAAYAAVLVVFISGNLTSERSETGTQPVNTTPPISTSIVLSMTTVSGSVTASAKSPAISNSSATSILTTSASSTSTQTPSRSSNRGLSRSAIITIGVVIPIAVIAILFFVFSSVLRRRHYKNIPAQK</sequence>
<feature type="transmembrane region" description="Helical" evidence="1">
    <location>
        <begin position="92"/>
        <end position="111"/>
    </location>
</feature>
<evidence type="ECO:0000313" key="4">
    <source>
        <dbReference type="Proteomes" id="UP000664132"/>
    </source>
</evidence>
<comment type="caution">
    <text evidence="3">The sequence shown here is derived from an EMBL/GenBank/DDBJ whole genome shotgun (WGS) entry which is preliminary data.</text>
</comment>
<feature type="transmembrane region" description="Helical" evidence="1">
    <location>
        <begin position="59"/>
        <end position="85"/>
    </location>
</feature>
<organism evidence="3 4">
    <name type="scientific">Cadophora malorum</name>
    <dbReference type="NCBI Taxonomy" id="108018"/>
    <lineage>
        <taxon>Eukaryota</taxon>
        <taxon>Fungi</taxon>
        <taxon>Dikarya</taxon>
        <taxon>Ascomycota</taxon>
        <taxon>Pezizomycotina</taxon>
        <taxon>Leotiomycetes</taxon>
        <taxon>Helotiales</taxon>
        <taxon>Ploettnerulaceae</taxon>
        <taxon>Cadophora</taxon>
    </lineage>
</organism>
<proteinExistence type="predicted"/>
<dbReference type="AlphaFoldDB" id="A0A8H7WES8"/>
<accession>A0A8H7WES8</accession>
<dbReference type="PANTHER" id="PTHR34502:SF4">
    <property type="entry name" value="DUF6594 DOMAIN-CONTAINING PROTEIN"/>
    <property type="match status" value="1"/>
</dbReference>
<evidence type="ECO:0000313" key="3">
    <source>
        <dbReference type="EMBL" id="KAG4423539.1"/>
    </source>
</evidence>